<protein>
    <recommendedName>
        <fullName evidence="1">2EXR domain-containing protein</fullName>
    </recommendedName>
</protein>
<proteinExistence type="predicted"/>
<dbReference type="InterPro" id="IPR045518">
    <property type="entry name" value="2EXR"/>
</dbReference>
<dbReference type="PANTHER" id="PTHR35910">
    <property type="entry name" value="2EXR DOMAIN-CONTAINING PROTEIN"/>
    <property type="match status" value="1"/>
</dbReference>
<dbReference type="Proteomes" id="UP001265746">
    <property type="component" value="Unassembled WGS sequence"/>
</dbReference>
<accession>A0AAD9S8Q2</accession>
<dbReference type="EMBL" id="JAUJFL010000005">
    <property type="protein sequence ID" value="KAK2602368.1"/>
    <property type="molecule type" value="Genomic_DNA"/>
</dbReference>
<gene>
    <name evidence="2" type="ORF">N8I77_008908</name>
</gene>
<dbReference type="AlphaFoldDB" id="A0AAD9S8Q2"/>
<feature type="domain" description="2EXR" evidence="1">
    <location>
        <begin position="55"/>
        <end position="159"/>
    </location>
</feature>
<reference evidence="2" key="1">
    <citation type="submission" date="2023-06" db="EMBL/GenBank/DDBJ databases">
        <authorList>
            <person name="Noh H."/>
        </authorList>
    </citation>
    <scope>NUCLEOTIDE SEQUENCE</scope>
    <source>
        <strain evidence="2">DUCC20226</strain>
    </source>
</reference>
<evidence type="ECO:0000313" key="2">
    <source>
        <dbReference type="EMBL" id="KAK2602368.1"/>
    </source>
</evidence>
<comment type="caution">
    <text evidence="2">The sequence shown here is derived from an EMBL/GenBank/DDBJ whole genome shotgun (WGS) entry which is preliminary data.</text>
</comment>
<dbReference type="PANTHER" id="PTHR35910:SF1">
    <property type="entry name" value="2EXR DOMAIN-CONTAINING PROTEIN"/>
    <property type="match status" value="1"/>
</dbReference>
<evidence type="ECO:0000259" key="1">
    <source>
        <dbReference type="Pfam" id="PF20150"/>
    </source>
</evidence>
<keyword evidence="3" id="KW-1185">Reference proteome</keyword>
<dbReference type="Pfam" id="PF20150">
    <property type="entry name" value="2EXR"/>
    <property type="match status" value="1"/>
</dbReference>
<evidence type="ECO:0000313" key="3">
    <source>
        <dbReference type="Proteomes" id="UP001265746"/>
    </source>
</evidence>
<organism evidence="2 3">
    <name type="scientific">Phomopsis amygdali</name>
    <name type="common">Fusicoccum amygdali</name>
    <dbReference type="NCBI Taxonomy" id="1214568"/>
    <lineage>
        <taxon>Eukaryota</taxon>
        <taxon>Fungi</taxon>
        <taxon>Dikarya</taxon>
        <taxon>Ascomycota</taxon>
        <taxon>Pezizomycotina</taxon>
        <taxon>Sordariomycetes</taxon>
        <taxon>Sordariomycetidae</taxon>
        <taxon>Diaporthales</taxon>
        <taxon>Diaporthaceae</taxon>
        <taxon>Diaporthe</taxon>
    </lineage>
</organism>
<sequence length="356" mass="39991">MEAERSSQKASLPFRPLIKNLLCRASNTRKDAAPQAAPPEEVAQGGIDEVPATQFPRFPELPTELRLKIWTEATKYKRYVLLNPPCNSAASSISLVFRMCIYQQKGYKGERRPAWTSTTPPPTLLSVSSEAREVALRCWKRAFAFRTCPASVYINFDQDDIVVGPGARVNKIGADTIPRWLRRWSGIFDGTMVDIWARTPDVDKIQRIVACGNFMKGMNRIRNTRNFMAGLKTLTNIRIGYHKIPVDFNHLDKLPNAIRQWPKGTPLLSLGGIVLVKSSSHRPSMSLAFAGLEVIDFVGGYSLAEIEPSFTMGPMALPWGSLQDQANMPSHLGRRIFVRRPRWLCYTVPGADIFWA</sequence>
<name>A0AAD9S8Q2_PHOAM</name>